<dbReference type="SMART" id="SM00054">
    <property type="entry name" value="EFh"/>
    <property type="match status" value="3"/>
</dbReference>
<keyword evidence="3" id="KW-0106">Calcium</keyword>
<dbReference type="InterPro" id="IPR050230">
    <property type="entry name" value="CALM/Myosin/TropC-like"/>
</dbReference>
<dbReference type="Pfam" id="PF13499">
    <property type="entry name" value="EF-hand_7"/>
    <property type="match status" value="1"/>
</dbReference>
<dbReference type="InterPro" id="IPR018247">
    <property type="entry name" value="EF_Hand_1_Ca_BS"/>
</dbReference>
<dbReference type="EMBL" id="JBBJCI010000216">
    <property type="protein sequence ID" value="KAK7240109.1"/>
    <property type="molecule type" value="Genomic_DNA"/>
</dbReference>
<dbReference type="InterPro" id="IPR002048">
    <property type="entry name" value="EF_hand_dom"/>
</dbReference>
<accession>A0ABR1FWF7</accession>
<dbReference type="PROSITE" id="PS50222">
    <property type="entry name" value="EF_HAND_2"/>
    <property type="match status" value="2"/>
</dbReference>
<gene>
    <name evidence="6" type="ORF">SO694_00117037</name>
</gene>
<evidence type="ECO:0000256" key="1">
    <source>
        <dbReference type="ARBA" id="ARBA00020786"/>
    </source>
</evidence>
<dbReference type="Gene3D" id="1.10.238.10">
    <property type="entry name" value="EF-hand"/>
    <property type="match status" value="1"/>
</dbReference>
<evidence type="ECO:0000256" key="4">
    <source>
        <dbReference type="SAM" id="MobiDB-lite"/>
    </source>
</evidence>
<comment type="caution">
    <text evidence="6">The sequence shown here is derived from an EMBL/GenBank/DDBJ whole genome shotgun (WGS) entry which is preliminary data.</text>
</comment>
<reference evidence="6 7" key="1">
    <citation type="submission" date="2024-03" db="EMBL/GenBank/DDBJ databases">
        <title>Aureococcus anophagefferens CCMP1851 and Kratosvirus quantuckense: Draft genome of a second virus-susceptible host strain in the model system.</title>
        <authorList>
            <person name="Chase E."/>
            <person name="Truchon A.R."/>
            <person name="Schepens W."/>
            <person name="Wilhelm S.W."/>
        </authorList>
    </citation>
    <scope>NUCLEOTIDE SEQUENCE [LARGE SCALE GENOMIC DNA]</scope>
    <source>
        <strain evidence="6 7">CCMP1851</strain>
    </source>
</reference>
<evidence type="ECO:0000256" key="2">
    <source>
        <dbReference type="ARBA" id="ARBA00022737"/>
    </source>
</evidence>
<feature type="region of interest" description="Disordered" evidence="4">
    <location>
        <begin position="1"/>
        <end position="67"/>
    </location>
</feature>
<evidence type="ECO:0000259" key="5">
    <source>
        <dbReference type="PROSITE" id="PS50222"/>
    </source>
</evidence>
<dbReference type="PANTHER" id="PTHR23048:SF0">
    <property type="entry name" value="CALMODULIN LIKE 3"/>
    <property type="match status" value="1"/>
</dbReference>
<sequence>MVFDAARGRVEDLDDDDFLEADSDEHPSTPREPVRPATPKRSGGSGRKKKERALPPRKLGALTKTHWEKSKAEQTAIDAAFAALDRDGDGSLLPQDIIEATQELGLHFRRPDIYQLVGEHDADGEGRLQAGEFRGIMIEGVRDADTAEDYDLLWAEFDRDGAGYVDVAALKTFFSELGEDVEKIDVEKMITEAKQGRDAGTAAERRVSKEELRVLLEAASNNARSASRRDLQ</sequence>
<feature type="domain" description="EF-hand" evidence="5">
    <location>
        <begin position="72"/>
        <end position="107"/>
    </location>
</feature>
<keyword evidence="7" id="KW-1185">Reference proteome</keyword>
<evidence type="ECO:0000313" key="6">
    <source>
        <dbReference type="EMBL" id="KAK7240109.1"/>
    </source>
</evidence>
<dbReference type="SUPFAM" id="SSF47473">
    <property type="entry name" value="EF-hand"/>
    <property type="match status" value="1"/>
</dbReference>
<organism evidence="6 7">
    <name type="scientific">Aureococcus anophagefferens</name>
    <name type="common">Harmful bloom alga</name>
    <dbReference type="NCBI Taxonomy" id="44056"/>
    <lineage>
        <taxon>Eukaryota</taxon>
        <taxon>Sar</taxon>
        <taxon>Stramenopiles</taxon>
        <taxon>Ochrophyta</taxon>
        <taxon>Pelagophyceae</taxon>
        <taxon>Pelagomonadales</taxon>
        <taxon>Pelagomonadaceae</taxon>
        <taxon>Aureococcus</taxon>
    </lineage>
</organism>
<dbReference type="PROSITE" id="PS00018">
    <property type="entry name" value="EF_HAND_1"/>
    <property type="match status" value="1"/>
</dbReference>
<dbReference type="PANTHER" id="PTHR23048">
    <property type="entry name" value="MYOSIN LIGHT CHAIN 1, 3"/>
    <property type="match status" value="1"/>
</dbReference>
<evidence type="ECO:0000313" key="7">
    <source>
        <dbReference type="Proteomes" id="UP001363151"/>
    </source>
</evidence>
<protein>
    <recommendedName>
        <fullName evidence="1">Calmodulin</fullName>
    </recommendedName>
</protein>
<feature type="domain" description="EF-hand" evidence="5">
    <location>
        <begin position="145"/>
        <end position="180"/>
    </location>
</feature>
<evidence type="ECO:0000256" key="3">
    <source>
        <dbReference type="ARBA" id="ARBA00022837"/>
    </source>
</evidence>
<feature type="compositionally biased region" description="Basic and acidic residues" evidence="4">
    <location>
        <begin position="24"/>
        <end position="34"/>
    </location>
</feature>
<keyword evidence="2" id="KW-0677">Repeat</keyword>
<dbReference type="Proteomes" id="UP001363151">
    <property type="component" value="Unassembled WGS sequence"/>
</dbReference>
<dbReference type="InterPro" id="IPR011992">
    <property type="entry name" value="EF-hand-dom_pair"/>
</dbReference>
<feature type="compositionally biased region" description="Acidic residues" evidence="4">
    <location>
        <begin position="12"/>
        <end position="23"/>
    </location>
</feature>
<name>A0ABR1FWF7_AURAN</name>
<feature type="compositionally biased region" description="Basic and acidic residues" evidence="4">
    <location>
        <begin position="1"/>
        <end position="11"/>
    </location>
</feature>
<proteinExistence type="predicted"/>